<reference evidence="1" key="2">
    <citation type="submission" date="2020-11" db="EMBL/GenBank/DDBJ databases">
        <authorList>
            <person name="McCartney M.A."/>
            <person name="Auch B."/>
            <person name="Kono T."/>
            <person name="Mallez S."/>
            <person name="Becker A."/>
            <person name="Gohl D.M."/>
            <person name="Silverstein K.A.T."/>
            <person name="Koren S."/>
            <person name="Bechman K.B."/>
            <person name="Herman A."/>
            <person name="Abrahante J.E."/>
            <person name="Garbe J."/>
        </authorList>
    </citation>
    <scope>NUCLEOTIDE SEQUENCE</scope>
    <source>
        <strain evidence="1">Duluth1</strain>
        <tissue evidence="1">Whole animal</tissue>
    </source>
</reference>
<organism evidence="1 2">
    <name type="scientific">Dreissena polymorpha</name>
    <name type="common">Zebra mussel</name>
    <name type="synonym">Mytilus polymorpha</name>
    <dbReference type="NCBI Taxonomy" id="45954"/>
    <lineage>
        <taxon>Eukaryota</taxon>
        <taxon>Metazoa</taxon>
        <taxon>Spiralia</taxon>
        <taxon>Lophotrochozoa</taxon>
        <taxon>Mollusca</taxon>
        <taxon>Bivalvia</taxon>
        <taxon>Autobranchia</taxon>
        <taxon>Heteroconchia</taxon>
        <taxon>Euheterodonta</taxon>
        <taxon>Imparidentia</taxon>
        <taxon>Neoheterodontei</taxon>
        <taxon>Myida</taxon>
        <taxon>Dreissenoidea</taxon>
        <taxon>Dreissenidae</taxon>
        <taxon>Dreissena</taxon>
    </lineage>
</organism>
<sequence length="170" mass="18830">MGGYEQRTSVRGFAAIKGHRFDGFLGSTDSVRRFAVRRTSVRWFAEINGHRARIVCNQRTSVLVFIACCDKIYLCNGLLPSTDSVRELAAIHGHLCESLLQSTDIEAMVGFDNGYRCNALRQSTDAAREFAAIDEHMCEGLLQSTDSVRGNAAITSLSIGPMVRCDHRTR</sequence>
<dbReference type="AlphaFoldDB" id="A0A9D4DPD3"/>
<dbReference type="Proteomes" id="UP000828390">
    <property type="component" value="Unassembled WGS sequence"/>
</dbReference>
<accession>A0A9D4DPD3</accession>
<evidence type="ECO:0000313" key="1">
    <source>
        <dbReference type="EMBL" id="KAH3752416.1"/>
    </source>
</evidence>
<proteinExistence type="predicted"/>
<name>A0A9D4DPD3_DREPO</name>
<protein>
    <submittedName>
        <fullName evidence="1">Uncharacterized protein</fullName>
    </submittedName>
</protein>
<evidence type="ECO:0000313" key="2">
    <source>
        <dbReference type="Proteomes" id="UP000828390"/>
    </source>
</evidence>
<dbReference type="EMBL" id="JAIWYP010000010">
    <property type="protein sequence ID" value="KAH3752416.1"/>
    <property type="molecule type" value="Genomic_DNA"/>
</dbReference>
<reference evidence="1" key="1">
    <citation type="journal article" date="2019" name="bioRxiv">
        <title>The Genome of the Zebra Mussel, Dreissena polymorpha: A Resource for Invasive Species Research.</title>
        <authorList>
            <person name="McCartney M.A."/>
            <person name="Auch B."/>
            <person name="Kono T."/>
            <person name="Mallez S."/>
            <person name="Zhang Y."/>
            <person name="Obille A."/>
            <person name="Becker A."/>
            <person name="Abrahante J.E."/>
            <person name="Garbe J."/>
            <person name="Badalamenti J.P."/>
            <person name="Herman A."/>
            <person name="Mangelson H."/>
            <person name="Liachko I."/>
            <person name="Sullivan S."/>
            <person name="Sone E.D."/>
            <person name="Koren S."/>
            <person name="Silverstein K.A.T."/>
            <person name="Beckman K.B."/>
            <person name="Gohl D.M."/>
        </authorList>
    </citation>
    <scope>NUCLEOTIDE SEQUENCE</scope>
    <source>
        <strain evidence="1">Duluth1</strain>
        <tissue evidence="1">Whole animal</tissue>
    </source>
</reference>
<gene>
    <name evidence="1" type="ORF">DPMN_187033</name>
</gene>
<comment type="caution">
    <text evidence="1">The sequence shown here is derived from an EMBL/GenBank/DDBJ whole genome shotgun (WGS) entry which is preliminary data.</text>
</comment>
<keyword evidence="2" id="KW-1185">Reference proteome</keyword>